<gene>
    <name evidence="2" type="ORF">N0V89_010224</name>
</gene>
<feature type="compositionally biased region" description="Basic residues" evidence="1">
    <location>
        <begin position="232"/>
        <end position="243"/>
    </location>
</feature>
<dbReference type="Proteomes" id="UP001140513">
    <property type="component" value="Unassembled WGS sequence"/>
</dbReference>
<dbReference type="GeneID" id="80913754"/>
<feature type="compositionally biased region" description="Basic residues" evidence="1">
    <location>
        <begin position="76"/>
        <end position="89"/>
    </location>
</feature>
<feature type="region of interest" description="Disordered" evidence="1">
    <location>
        <begin position="1"/>
        <end position="455"/>
    </location>
</feature>
<proteinExistence type="predicted"/>
<accession>A0A9W8XFG0</accession>
<reference evidence="2" key="1">
    <citation type="submission" date="2022-10" db="EMBL/GenBank/DDBJ databases">
        <title>Tapping the CABI collections for fungal endophytes: first genome assemblies for Collariella, Neodidymelliopsis, Ascochyta clinopodiicola, Didymella pomorum, Didymosphaeria variabile, Neocosmospora piperis and Neocucurbitaria cava.</title>
        <authorList>
            <person name="Hill R."/>
        </authorList>
    </citation>
    <scope>NUCLEOTIDE SEQUENCE</scope>
    <source>
        <strain evidence="2">IMI 356815</strain>
    </source>
</reference>
<feature type="compositionally biased region" description="Gly residues" evidence="1">
    <location>
        <begin position="290"/>
        <end position="306"/>
    </location>
</feature>
<dbReference type="RefSeq" id="XP_056068233.1">
    <property type="nucleotide sequence ID" value="XM_056218968.1"/>
</dbReference>
<feature type="compositionally biased region" description="Polar residues" evidence="1">
    <location>
        <begin position="392"/>
        <end position="404"/>
    </location>
</feature>
<sequence length="455" mass="49638">MMQVKPVVTEEEHRHQTDAPVKESITSAEEKQIDHPDQDRSNGVQEQHDDKEAATVSEAGTPIEDDGDMKEETKTSRRNSRQQKRRSAHRGGEHHEIDVEKKFLEQMATKGNTSASDREHEAGTPAATRSQDVTRAEHPKPTKNEDHADPQPKKPNGENGPPSEAIAKTAHTKPVDEKRPDQRTRNKEKARQEAEAKKLEPEGSNQVIFGAGAKTAGDNTASMATEAGREKPKQHRGGQKGKHSKDIYREQHGLPPFKKDVPADPSGNLKGTAGTQIGIEDQSRAVNGGKNDGNGGSNGLDSGIGGQSVDVPPAKKVRGGGPRKREDFETFEEFEQYQRNRAEKSKEQAALRERAEARKPQAALEETGKADERSTDSTQPIAGPSQPKPKQEQGTQAAASSDLQSGRIPSAGGEEEEHGEPKGDERKGDKRKGDEQSSKKASRKGKKQAKKKKGR</sequence>
<feature type="compositionally biased region" description="Basic and acidic residues" evidence="1">
    <location>
        <begin position="132"/>
        <end position="156"/>
    </location>
</feature>
<comment type="caution">
    <text evidence="2">The sequence shown here is derived from an EMBL/GenBank/DDBJ whole genome shotgun (WGS) entry which is preliminary data.</text>
</comment>
<keyword evidence="3" id="KW-1185">Reference proteome</keyword>
<feature type="compositionally biased region" description="Basic and acidic residues" evidence="1">
    <location>
        <begin position="419"/>
        <end position="438"/>
    </location>
</feature>
<evidence type="ECO:0000313" key="2">
    <source>
        <dbReference type="EMBL" id="KAJ4348845.1"/>
    </source>
</evidence>
<feature type="compositionally biased region" description="Basic and acidic residues" evidence="1">
    <location>
        <begin position="366"/>
        <end position="375"/>
    </location>
</feature>
<feature type="compositionally biased region" description="Basic and acidic residues" evidence="1">
    <location>
        <begin position="336"/>
        <end position="359"/>
    </location>
</feature>
<dbReference type="AlphaFoldDB" id="A0A9W8XFG0"/>
<protein>
    <submittedName>
        <fullName evidence="2">Uncharacterized protein</fullName>
    </submittedName>
</protein>
<feature type="compositionally biased region" description="Basic and acidic residues" evidence="1">
    <location>
        <begin position="244"/>
        <end position="262"/>
    </location>
</feature>
<feature type="compositionally biased region" description="Basic and acidic residues" evidence="1">
    <location>
        <begin position="90"/>
        <end position="104"/>
    </location>
</feature>
<organism evidence="2 3">
    <name type="scientific">Didymosphaeria variabile</name>
    <dbReference type="NCBI Taxonomy" id="1932322"/>
    <lineage>
        <taxon>Eukaryota</taxon>
        <taxon>Fungi</taxon>
        <taxon>Dikarya</taxon>
        <taxon>Ascomycota</taxon>
        <taxon>Pezizomycotina</taxon>
        <taxon>Dothideomycetes</taxon>
        <taxon>Pleosporomycetidae</taxon>
        <taxon>Pleosporales</taxon>
        <taxon>Massarineae</taxon>
        <taxon>Didymosphaeriaceae</taxon>
        <taxon>Didymosphaeria</taxon>
    </lineage>
</organism>
<evidence type="ECO:0000256" key="1">
    <source>
        <dbReference type="SAM" id="MobiDB-lite"/>
    </source>
</evidence>
<feature type="compositionally biased region" description="Basic and acidic residues" evidence="1">
    <location>
        <begin position="8"/>
        <end position="21"/>
    </location>
</feature>
<feature type="compositionally biased region" description="Basic residues" evidence="1">
    <location>
        <begin position="440"/>
        <end position="455"/>
    </location>
</feature>
<evidence type="ECO:0000313" key="3">
    <source>
        <dbReference type="Proteomes" id="UP001140513"/>
    </source>
</evidence>
<dbReference type="EMBL" id="JAPEUX010000007">
    <property type="protein sequence ID" value="KAJ4348845.1"/>
    <property type="molecule type" value="Genomic_DNA"/>
</dbReference>
<feature type="compositionally biased region" description="Basic and acidic residues" evidence="1">
    <location>
        <begin position="173"/>
        <end position="201"/>
    </location>
</feature>
<name>A0A9W8XFG0_9PLEO</name>
<feature type="compositionally biased region" description="Basic and acidic residues" evidence="1">
    <location>
        <begin position="28"/>
        <end position="53"/>
    </location>
</feature>